<evidence type="ECO:0000256" key="2">
    <source>
        <dbReference type="ARBA" id="ARBA00006690"/>
    </source>
</evidence>
<dbReference type="InterPro" id="IPR037185">
    <property type="entry name" value="EmrE-like"/>
</dbReference>
<keyword evidence="9" id="KW-1185">Reference proteome</keyword>
<keyword evidence="5 7" id="KW-1133">Transmembrane helix</keyword>
<dbReference type="GO" id="GO:0016020">
    <property type="term" value="C:membrane"/>
    <property type="evidence" value="ECO:0007669"/>
    <property type="project" value="UniProtKB-SubCell"/>
</dbReference>
<evidence type="ECO:0000313" key="9">
    <source>
        <dbReference type="Proteomes" id="UP001634393"/>
    </source>
</evidence>
<keyword evidence="6 7" id="KW-0472">Membrane</keyword>
<comment type="similarity">
    <text evidence="2">Belongs to the CRT-like transporter family.</text>
</comment>
<gene>
    <name evidence="8" type="ORF">ACJIZ3_003164</name>
</gene>
<reference evidence="8 9" key="1">
    <citation type="submission" date="2024-12" db="EMBL/GenBank/DDBJ databases">
        <title>The unique morphological basis and parallel evolutionary history of personate flowers in Penstemon.</title>
        <authorList>
            <person name="Depatie T.H."/>
            <person name="Wessinger C.A."/>
        </authorList>
    </citation>
    <scope>NUCLEOTIDE SEQUENCE [LARGE SCALE GENOMIC DNA]</scope>
    <source>
        <strain evidence="8">WTNN_2</strain>
        <tissue evidence="8">Leaf</tissue>
    </source>
</reference>
<evidence type="ECO:0000256" key="6">
    <source>
        <dbReference type="ARBA" id="ARBA00023136"/>
    </source>
</evidence>
<evidence type="ECO:0000256" key="7">
    <source>
        <dbReference type="SAM" id="Phobius"/>
    </source>
</evidence>
<protein>
    <submittedName>
        <fullName evidence="8">Uncharacterized protein</fullName>
    </submittedName>
</protein>
<keyword evidence="3" id="KW-0813">Transport</keyword>
<feature type="transmembrane region" description="Helical" evidence="7">
    <location>
        <begin position="377"/>
        <end position="397"/>
    </location>
</feature>
<feature type="transmembrane region" description="Helical" evidence="7">
    <location>
        <begin position="221"/>
        <end position="241"/>
    </location>
</feature>
<feature type="transmembrane region" description="Helical" evidence="7">
    <location>
        <begin position="350"/>
        <end position="370"/>
    </location>
</feature>
<dbReference type="AlphaFoldDB" id="A0ABD3UAG0"/>
<accession>A0ABD3UAG0</accession>
<feature type="transmembrane region" description="Helical" evidence="7">
    <location>
        <begin position="253"/>
        <end position="272"/>
    </location>
</feature>
<evidence type="ECO:0000256" key="5">
    <source>
        <dbReference type="ARBA" id="ARBA00022989"/>
    </source>
</evidence>
<name>A0ABD3UAG0_9LAMI</name>
<sequence>MNLLTSFSRPKVSPQFFISTSINGWNSQLHSKRLNYFKPIAKNHVKFSAINGRSNFGNRKTTTNVARSQYLLPRLCTSSSPDHVSDPNSDSDSVSDNRISVIVWFAITLLLGVTNRVLHKLALVPMKDYPFFLAQFNSFVYVAVYFSVLHIRHRAGITTDEMLAIPKTPFVMIGFLESVAIIFGMYSGAMLPGPVIPLLYQTLLVWQLVFSSLFLKRNYSLNQLVGCFLVAAGVVVAVTSGSNNGKVLSGVRILWPALMIAACAFQAGASIVKEYVFLDAATRFKGKLLDDFIVNSFGSGFQALFILLFLPILSSLKSIPLSELPLYFKSGAACFLNIGINTTGCDGAPLLPLLYIVSNIFFNISILNLLKFSNTVFASLAVRSSVPISIYVLSLPLPYLPRGVGLSHLFHLGSLILVVGLIIYNISWPQIRSMTQIFCDI</sequence>
<feature type="transmembrane region" description="Helical" evidence="7">
    <location>
        <begin position="130"/>
        <end position="148"/>
    </location>
</feature>
<dbReference type="SUPFAM" id="SSF103481">
    <property type="entry name" value="Multidrug resistance efflux transporter EmrE"/>
    <property type="match status" value="1"/>
</dbReference>
<feature type="transmembrane region" description="Helical" evidence="7">
    <location>
        <begin position="198"/>
        <end position="215"/>
    </location>
</feature>
<dbReference type="PANTHER" id="PTHR31326:SF1">
    <property type="entry name" value="PROTEIN CLT2, CHLOROPLASTIC"/>
    <property type="match status" value="1"/>
</dbReference>
<dbReference type="Pfam" id="PF08627">
    <property type="entry name" value="CRT-like"/>
    <property type="match status" value="1"/>
</dbReference>
<evidence type="ECO:0000256" key="3">
    <source>
        <dbReference type="ARBA" id="ARBA00022448"/>
    </source>
</evidence>
<dbReference type="InterPro" id="IPR013936">
    <property type="entry name" value="CRT-like"/>
</dbReference>
<dbReference type="Proteomes" id="UP001634393">
    <property type="component" value="Unassembled WGS sequence"/>
</dbReference>
<evidence type="ECO:0000256" key="4">
    <source>
        <dbReference type="ARBA" id="ARBA00022692"/>
    </source>
</evidence>
<keyword evidence="4 7" id="KW-0812">Transmembrane</keyword>
<evidence type="ECO:0000256" key="1">
    <source>
        <dbReference type="ARBA" id="ARBA00004141"/>
    </source>
</evidence>
<evidence type="ECO:0000313" key="8">
    <source>
        <dbReference type="EMBL" id="KAL3845761.1"/>
    </source>
</evidence>
<feature type="transmembrane region" description="Helical" evidence="7">
    <location>
        <begin position="292"/>
        <end position="314"/>
    </location>
</feature>
<comment type="subcellular location">
    <subcellularLocation>
        <location evidence="1">Membrane</location>
        <topology evidence="1">Multi-pass membrane protein</topology>
    </subcellularLocation>
</comment>
<feature type="transmembrane region" description="Helical" evidence="7">
    <location>
        <begin position="168"/>
        <end position="186"/>
    </location>
</feature>
<feature type="transmembrane region" description="Helical" evidence="7">
    <location>
        <begin position="99"/>
        <end position="118"/>
    </location>
</feature>
<organism evidence="8 9">
    <name type="scientific">Penstemon smallii</name>
    <dbReference type="NCBI Taxonomy" id="265156"/>
    <lineage>
        <taxon>Eukaryota</taxon>
        <taxon>Viridiplantae</taxon>
        <taxon>Streptophyta</taxon>
        <taxon>Embryophyta</taxon>
        <taxon>Tracheophyta</taxon>
        <taxon>Spermatophyta</taxon>
        <taxon>Magnoliopsida</taxon>
        <taxon>eudicotyledons</taxon>
        <taxon>Gunneridae</taxon>
        <taxon>Pentapetalae</taxon>
        <taxon>asterids</taxon>
        <taxon>lamiids</taxon>
        <taxon>Lamiales</taxon>
        <taxon>Plantaginaceae</taxon>
        <taxon>Cheloneae</taxon>
        <taxon>Penstemon</taxon>
    </lineage>
</organism>
<proteinExistence type="inferred from homology"/>
<comment type="caution">
    <text evidence="8">The sequence shown here is derived from an EMBL/GenBank/DDBJ whole genome shotgun (WGS) entry which is preliminary data.</text>
</comment>
<dbReference type="PANTHER" id="PTHR31326">
    <property type="entry name" value="PROTEIN CLT2, CHLOROPLASTIC"/>
    <property type="match status" value="1"/>
</dbReference>
<dbReference type="EMBL" id="JBJXBP010000002">
    <property type="protein sequence ID" value="KAL3845761.1"/>
    <property type="molecule type" value="Genomic_DNA"/>
</dbReference>
<feature type="transmembrane region" description="Helical" evidence="7">
    <location>
        <begin position="409"/>
        <end position="428"/>
    </location>
</feature>